<dbReference type="Proteomes" id="UP001497535">
    <property type="component" value="Unassembled WGS sequence"/>
</dbReference>
<comment type="caution">
    <text evidence="1">The sequence shown here is derived from an EMBL/GenBank/DDBJ whole genome shotgun (WGS) entry which is preliminary data.</text>
</comment>
<name>A0ACB0ZB85_MELEN</name>
<proteinExistence type="predicted"/>
<organism evidence="1 2">
    <name type="scientific">Meloidogyne enterolobii</name>
    <name type="common">Root-knot nematode worm</name>
    <name type="synonym">Meloidogyne mayaguensis</name>
    <dbReference type="NCBI Taxonomy" id="390850"/>
    <lineage>
        <taxon>Eukaryota</taxon>
        <taxon>Metazoa</taxon>
        <taxon>Ecdysozoa</taxon>
        <taxon>Nematoda</taxon>
        <taxon>Chromadorea</taxon>
        <taxon>Rhabditida</taxon>
        <taxon>Tylenchina</taxon>
        <taxon>Tylenchomorpha</taxon>
        <taxon>Tylenchoidea</taxon>
        <taxon>Meloidogynidae</taxon>
        <taxon>Meloidogyninae</taxon>
        <taxon>Meloidogyne</taxon>
    </lineage>
</organism>
<reference evidence="1" key="1">
    <citation type="submission" date="2023-11" db="EMBL/GenBank/DDBJ databases">
        <authorList>
            <person name="Poullet M."/>
        </authorList>
    </citation>
    <scope>NUCLEOTIDE SEQUENCE</scope>
    <source>
        <strain evidence="1">E1834</strain>
    </source>
</reference>
<dbReference type="EMBL" id="CAVMJV010000029">
    <property type="protein sequence ID" value="CAK5076145.1"/>
    <property type="molecule type" value="Genomic_DNA"/>
</dbReference>
<protein>
    <submittedName>
        <fullName evidence="1">Uncharacterized protein</fullName>
    </submittedName>
</protein>
<gene>
    <name evidence="1" type="ORF">MENTE1834_LOCUS22999</name>
</gene>
<evidence type="ECO:0000313" key="2">
    <source>
        <dbReference type="Proteomes" id="UP001497535"/>
    </source>
</evidence>
<sequence length="193" mass="22977">MEILVPNFKLKYFVENDPFVDDNQLREHFWEAILSDDKTTKLRGTLALKFFVSMRWIHGEIKKLEEEHPKNRKIVHLNLYFKKKKGIIGSRYDKIFLLDFNEIEEQQDKIIKKLEEEVKETILEMKKTKAYADTEVEEIEESMKDFSKCIQDLIYNELSRQLVIEVAWADTMKPGHDSEGKKKFAIELFDGKI</sequence>
<accession>A0ACB0ZB85</accession>
<keyword evidence="2" id="KW-1185">Reference proteome</keyword>
<evidence type="ECO:0000313" key="1">
    <source>
        <dbReference type="EMBL" id="CAK5076145.1"/>
    </source>
</evidence>